<dbReference type="EMBL" id="MCFL01000002">
    <property type="protein sequence ID" value="ORZ40803.1"/>
    <property type="molecule type" value="Genomic_DNA"/>
</dbReference>
<evidence type="ECO:0000313" key="1">
    <source>
        <dbReference type="EMBL" id="ORZ40803.1"/>
    </source>
</evidence>
<keyword evidence="2" id="KW-1185">Reference proteome</keyword>
<name>A0A1Y2I4B0_9FUNG</name>
<gene>
    <name evidence="1" type="ORF">BCR44DRAFT_1423815</name>
</gene>
<dbReference type="Proteomes" id="UP000193411">
    <property type="component" value="Unassembled WGS sequence"/>
</dbReference>
<organism evidence="1 2">
    <name type="scientific">Catenaria anguillulae PL171</name>
    <dbReference type="NCBI Taxonomy" id="765915"/>
    <lineage>
        <taxon>Eukaryota</taxon>
        <taxon>Fungi</taxon>
        <taxon>Fungi incertae sedis</taxon>
        <taxon>Blastocladiomycota</taxon>
        <taxon>Blastocladiomycetes</taxon>
        <taxon>Blastocladiales</taxon>
        <taxon>Catenariaceae</taxon>
        <taxon>Catenaria</taxon>
    </lineage>
</organism>
<accession>A0A1Y2I4B0</accession>
<sequence length="60" mass="6630">MYKLQMMAALAGSLNAWSTIDAEPGSARVSTVRSQLTCWMDCDVVMMPRIEMSARTTAML</sequence>
<protein>
    <submittedName>
        <fullName evidence="1">Uncharacterized protein</fullName>
    </submittedName>
</protein>
<comment type="caution">
    <text evidence="1">The sequence shown here is derived from an EMBL/GenBank/DDBJ whole genome shotgun (WGS) entry which is preliminary data.</text>
</comment>
<reference evidence="1 2" key="1">
    <citation type="submission" date="2016-07" db="EMBL/GenBank/DDBJ databases">
        <title>Pervasive Adenine N6-methylation of Active Genes in Fungi.</title>
        <authorList>
            <consortium name="DOE Joint Genome Institute"/>
            <person name="Mondo S.J."/>
            <person name="Dannebaum R.O."/>
            <person name="Kuo R.C."/>
            <person name="Labutti K."/>
            <person name="Haridas S."/>
            <person name="Kuo A."/>
            <person name="Salamov A."/>
            <person name="Ahrendt S.R."/>
            <person name="Lipzen A."/>
            <person name="Sullivan W."/>
            <person name="Andreopoulos W.B."/>
            <person name="Clum A."/>
            <person name="Lindquist E."/>
            <person name="Daum C."/>
            <person name="Ramamoorthy G.K."/>
            <person name="Gryganskyi A."/>
            <person name="Culley D."/>
            <person name="Magnuson J.K."/>
            <person name="James T.Y."/>
            <person name="O'Malley M.A."/>
            <person name="Stajich J.E."/>
            <person name="Spatafora J.W."/>
            <person name="Visel A."/>
            <person name="Grigoriev I.V."/>
        </authorList>
    </citation>
    <scope>NUCLEOTIDE SEQUENCE [LARGE SCALE GENOMIC DNA]</scope>
    <source>
        <strain evidence="1 2">PL171</strain>
    </source>
</reference>
<dbReference type="AlphaFoldDB" id="A0A1Y2I4B0"/>
<evidence type="ECO:0000313" key="2">
    <source>
        <dbReference type="Proteomes" id="UP000193411"/>
    </source>
</evidence>
<proteinExistence type="predicted"/>